<evidence type="ECO:0000313" key="5">
    <source>
        <dbReference type="Proteomes" id="UP000009045"/>
    </source>
</evidence>
<dbReference type="InterPro" id="IPR013785">
    <property type="entry name" value="Aldolase_TIM"/>
</dbReference>
<reference evidence="5" key="2">
    <citation type="journal article" date="2011" name="J. Biotechnol.">
        <title>The complete genome sequence of the dominant Sinorhizobium meliloti field isolate SM11 extends the S. meliloti pan-genome.</title>
        <authorList>
            <person name="Schneiker-Bekel S."/>
            <person name="Wibberg D."/>
            <person name="Bekel T."/>
            <person name="Blom J."/>
            <person name="Linke B."/>
            <person name="Neuweger H."/>
            <person name="Stiens M."/>
            <person name="Vorholter F.J."/>
            <person name="Weidner S."/>
            <person name="Goesmann A."/>
            <person name="Puhler A."/>
            <person name="Schluter A."/>
        </authorList>
    </citation>
    <scope>NUCLEOTIDE SEQUENCE [LARGE SCALE GENOMIC DNA]</scope>
    <source>
        <strain evidence="5">SM11</strain>
        <plasmid evidence="5">pSmeSM11b</plasmid>
    </source>
</reference>
<accession>A4KVC7</accession>
<evidence type="ECO:0000259" key="3">
    <source>
        <dbReference type="Pfam" id="PF00724"/>
    </source>
</evidence>
<dbReference type="PANTHER" id="PTHR43656:SF2">
    <property type="entry name" value="BINDING OXIDOREDUCTASE, PUTATIVE (AFU_ORTHOLOGUE AFUA_2G08260)-RELATED"/>
    <property type="match status" value="1"/>
</dbReference>
<dbReference type="Pfam" id="PF00724">
    <property type="entry name" value="Oxidored_FMN"/>
    <property type="match status" value="1"/>
</dbReference>
<dbReference type="AlphaFoldDB" id="A4KVC7"/>
<dbReference type="Proteomes" id="UP000009045">
    <property type="component" value="Plasmid pSmeSM11b"/>
</dbReference>
<evidence type="ECO:0000256" key="2">
    <source>
        <dbReference type="ARBA" id="ARBA00023002"/>
    </source>
</evidence>
<name>A4KVC7_SINMM</name>
<keyword evidence="4" id="KW-0614">Plasmid</keyword>
<keyword evidence="1" id="KW-0285">Flavoprotein</keyword>
<proteinExistence type="predicted"/>
<geneLocation type="plasmid" evidence="4 5">
    <name>pSmeSM11b</name>
</geneLocation>
<gene>
    <name evidence="4" type="primary">orf22</name>
</gene>
<reference evidence="4 5" key="1">
    <citation type="journal article" date="2007" name="FEMS Microbiol. Lett.">
        <title>Sequence analysis of the 181-kb accessory plasmid pSmeSM11b, isolated from a dominant Sinorhizobium meliloti strain identified during a long-term field release experiment.</title>
        <authorList>
            <person name="Stiens M."/>
            <person name="Schneiker S."/>
            <person name="Puhler A."/>
            <person name="Schluter A."/>
        </authorList>
    </citation>
    <scope>NUCLEOTIDE SEQUENCE [LARGE SCALE GENOMIC DNA]</scope>
    <source>
        <strain evidence="4 5">SM11</strain>
        <plasmid evidence="5">pSmeSM11b</plasmid>
    </source>
</reference>
<feature type="domain" description="NADH:flavin oxidoreductase/NADH oxidase N-terminal" evidence="3">
    <location>
        <begin position="21"/>
        <end position="165"/>
    </location>
</feature>
<organism evidence="4 5">
    <name type="scientific">Sinorhizobium meliloti (strain SM11)</name>
    <dbReference type="NCBI Taxonomy" id="707241"/>
    <lineage>
        <taxon>Bacteria</taxon>
        <taxon>Pseudomonadati</taxon>
        <taxon>Pseudomonadota</taxon>
        <taxon>Alphaproteobacteria</taxon>
        <taxon>Hyphomicrobiales</taxon>
        <taxon>Rhizobiaceae</taxon>
        <taxon>Sinorhizobium/Ensifer group</taxon>
        <taxon>Sinorhizobium</taxon>
    </lineage>
</organism>
<dbReference type="InterPro" id="IPR051799">
    <property type="entry name" value="NADH_flavin_oxidoreductase"/>
</dbReference>
<dbReference type="GO" id="GO:0010181">
    <property type="term" value="F:FMN binding"/>
    <property type="evidence" value="ECO:0007669"/>
    <property type="project" value="InterPro"/>
</dbReference>
<dbReference type="PANTHER" id="PTHR43656">
    <property type="entry name" value="BINDING OXIDOREDUCTASE, PUTATIVE (AFU_ORTHOLOGUE AFUA_2G08260)-RELATED"/>
    <property type="match status" value="1"/>
</dbReference>
<protein>
    <recommendedName>
        <fullName evidence="3">NADH:flavin oxidoreductase/NADH oxidase N-terminal domain-containing protein</fullName>
    </recommendedName>
</protein>
<dbReference type="EMBL" id="EF066650">
    <property type="protein sequence ID" value="ABN47028.1"/>
    <property type="molecule type" value="Genomic_DNA"/>
</dbReference>
<evidence type="ECO:0000256" key="1">
    <source>
        <dbReference type="ARBA" id="ARBA00022630"/>
    </source>
</evidence>
<keyword evidence="2" id="KW-0560">Oxidoreductase</keyword>
<dbReference type="GO" id="GO:0016491">
    <property type="term" value="F:oxidoreductase activity"/>
    <property type="evidence" value="ECO:0007669"/>
    <property type="project" value="UniProtKB-KW"/>
</dbReference>
<dbReference type="RefSeq" id="WP_012477219.1">
    <property type="nucleotide sequence ID" value="NC_010865.1"/>
</dbReference>
<evidence type="ECO:0000313" key="4">
    <source>
        <dbReference type="EMBL" id="ABN47028.1"/>
    </source>
</evidence>
<dbReference type="SUPFAM" id="SSF51395">
    <property type="entry name" value="FMN-linked oxidoreductases"/>
    <property type="match status" value="1"/>
</dbReference>
<sequence length="247" mass="27250">MKNRLTFFLPVNTGYVTEGLPDHRFLDFYSGRSSASLYCAIVGNVVVPGGHGSNSSTPVLSDAPIWGQIAEAIKVAGSKPGVQLATAWQGYTGNKKFRSSEPQVFLSEARQLVDQMDADAIEKVLRSFELGAHIAIEHGFEHIQIHAAHGYLLSLLVDQRINHRAAVVLDRLVILAEQIKSRGAESSIRISMRTGDEVFDSVGMNIFHDSIVRLPFDFIDLSSGFYNVDKRLIYRKHPIGTACRIAP</sequence>
<dbReference type="Gene3D" id="3.20.20.70">
    <property type="entry name" value="Aldolase class I"/>
    <property type="match status" value="1"/>
</dbReference>
<dbReference type="InterPro" id="IPR001155">
    <property type="entry name" value="OxRdtase_FMN_N"/>
</dbReference>